<comment type="caution">
    <text evidence="1">The sequence shown here is derived from an EMBL/GenBank/DDBJ whole genome shotgun (WGS) entry which is preliminary data.</text>
</comment>
<keyword evidence="2" id="KW-1185">Reference proteome</keyword>
<dbReference type="Proteomes" id="UP000598196">
    <property type="component" value="Unassembled WGS sequence"/>
</dbReference>
<organism evidence="1 2">
    <name type="scientific">Gemmobacter aquaticus</name>
    <dbReference type="NCBI Taxonomy" id="490185"/>
    <lineage>
        <taxon>Bacteria</taxon>
        <taxon>Pseudomonadati</taxon>
        <taxon>Pseudomonadota</taxon>
        <taxon>Alphaproteobacteria</taxon>
        <taxon>Rhodobacterales</taxon>
        <taxon>Paracoccaceae</taxon>
        <taxon>Gemmobacter</taxon>
    </lineage>
</organism>
<dbReference type="EMBL" id="BMLP01000005">
    <property type="protein sequence ID" value="GGO34820.1"/>
    <property type="molecule type" value="Genomic_DNA"/>
</dbReference>
<accession>A0A917YKJ9</accession>
<name>A0A917YKJ9_9RHOB</name>
<proteinExistence type="predicted"/>
<evidence type="ECO:0000313" key="2">
    <source>
        <dbReference type="Proteomes" id="UP000598196"/>
    </source>
</evidence>
<reference evidence="1 2" key="1">
    <citation type="journal article" date="2014" name="Int. J. Syst. Evol. Microbiol.">
        <title>Complete genome sequence of Corynebacterium casei LMG S-19264T (=DSM 44701T), isolated from a smear-ripened cheese.</title>
        <authorList>
            <consortium name="US DOE Joint Genome Institute (JGI-PGF)"/>
            <person name="Walter F."/>
            <person name="Albersmeier A."/>
            <person name="Kalinowski J."/>
            <person name="Ruckert C."/>
        </authorList>
    </citation>
    <scope>NUCLEOTIDE SEQUENCE [LARGE SCALE GENOMIC DNA]</scope>
    <source>
        <strain evidence="1 2">CGMCC 1.7029</strain>
    </source>
</reference>
<dbReference type="RefSeq" id="WP_146287523.1">
    <property type="nucleotide sequence ID" value="NZ_BMLP01000005.1"/>
</dbReference>
<sequence length="96" mass="10816">MHLTPIHSFYERRNIIVDLWGRIQDSILNPDISYAQALEMEAEVARWFAEFESALAHLDCGLRSAEEAMMLTVLGELLEGVEATAHALLNAKFDAK</sequence>
<gene>
    <name evidence="1" type="ORF">GCM10010991_26180</name>
</gene>
<evidence type="ECO:0000313" key="1">
    <source>
        <dbReference type="EMBL" id="GGO34820.1"/>
    </source>
</evidence>
<dbReference type="AlphaFoldDB" id="A0A917YKJ9"/>
<protein>
    <submittedName>
        <fullName evidence="1">Uncharacterized protein</fullName>
    </submittedName>
</protein>